<dbReference type="Pfam" id="PF00630">
    <property type="entry name" value="Filamin"/>
    <property type="match status" value="1"/>
</dbReference>
<evidence type="ECO:0000256" key="1">
    <source>
        <dbReference type="PROSITE-ProRule" id="PRU00087"/>
    </source>
</evidence>
<gene>
    <name evidence="3" type="primary">Dzip3</name>
    <name evidence="3" type="ORF">AWC38_SpisGene2423</name>
</gene>
<sequence>MANAAPTTSSTKETTNYARLCRLLVDIGTQALRNTLHAIHAPTSLHAVLAANEATSKSLRAKKVINPIQWRKLFPAIPTSVSSRDFDITLLTILLRDLCGLTAPLTGWDALPAANDLRKEADIARVKYFRNTVYGHAEKASVNDIKFNDYWCDIRDTLVRLGGVTYEAAIDNLRIECMDPEVEDHYVELLSQWKKDEDNIKDQLNEIKKRLDTLTVSKEAVTQAPTTSSTKETTNYARLCRLLVDVGTQALRNTLHVIHAPTSLHAVLAANEATLKSLRAKKVINPIQWRKLFPAIPTSVSSRDFDITLLTILLRDLCGLTAPLTGWDALPAANDLRKEADIARVKYFRNTVYGHAEKASVNDIKFNDYWCDIRDTLVRLGGVTYEAASDNLRIECMDPEVEDHYVELLSQWKKDEDNIKDQLNEIKKRLDTLTVSKEAVTQGQPYQQRKQTSDHSQSTALGKGLIEADLGVEANFLVITRDSGGQQFNDVQEQVTVTVSSQTGNEEVQVVDCKDGHYRVGYKPKSVGRHDIEIRVNGCPLTGSAWKVEVKPHQYKVVRSSGSGELSGPYSRLLPA</sequence>
<keyword evidence="4" id="KW-1185">Reference proteome</keyword>
<evidence type="ECO:0000259" key="2">
    <source>
        <dbReference type="Pfam" id="PF18738"/>
    </source>
</evidence>
<feature type="domain" description="DZIP3-like HEPN" evidence="2">
    <location>
        <begin position="261"/>
        <end position="405"/>
    </location>
</feature>
<comment type="caution">
    <text evidence="3">The sequence shown here is derived from an EMBL/GenBank/DDBJ whole genome shotgun (WGS) entry which is preliminary data.</text>
</comment>
<dbReference type="OrthoDB" id="6105938at2759"/>
<dbReference type="EMBL" id="LSMT01000019">
    <property type="protein sequence ID" value="PFX32802.1"/>
    <property type="molecule type" value="Genomic_DNA"/>
</dbReference>
<organism evidence="3 4">
    <name type="scientific">Stylophora pistillata</name>
    <name type="common">Smooth cauliflower coral</name>
    <dbReference type="NCBI Taxonomy" id="50429"/>
    <lineage>
        <taxon>Eukaryota</taxon>
        <taxon>Metazoa</taxon>
        <taxon>Cnidaria</taxon>
        <taxon>Anthozoa</taxon>
        <taxon>Hexacorallia</taxon>
        <taxon>Scleractinia</taxon>
        <taxon>Astrocoeniina</taxon>
        <taxon>Pocilloporidae</taxon>
        <taxon>Stylophora</taxon>
    </lineage>
</organism>
<feature type="domain" description="DZIP3-like HEPN" evidence="2">
    <location>
        <begin position="42"/>
        <end position="186"/>
    </location>
</feature>
<dbReference type="PANTHER" id="PTHR46844:SF1">
    <property type="entry name" value="SLR5058 PROTEIN"/>
    <property type="match status" value="1"/>
</dbReference>
<proteinExistence type="predicted"/>
<dbReference type="Gene3D" id="2.60.40.10">
    <property type="entry name" value="Immunoglobulins"/>
    <property type="match status" value="1"/>
</dbReference>
<dbReference type="InterPro" id="IPR013783">
    <property type="entry name" value="Ig-like_fold"/>
</dbReference>
<accession>A0A2B4SW66</accession>
<dbReference type="InterPro" id="IPR041249">
    <property type="entry name" value="HEPN_DZIP3"/>
</dbReference>
<evidence type="ECO:0000313" key="4">
    <source>
        <dbReference type="Proteomes" id="UP000225706"/>
    </source>
</evidence>
<protein>
    <submittedName>
        <fullName evidence="3">E3 ubiquitin-protein ligase DZIP3</fullName>
    </submittedName>
</protein>
<dbReference type="PANTHER" id="PTHR46844">
    <property type="entry name" value="SLR5058 PROTEIN"/>
    <property type="match status" value="1"/>
</dbReference>
<dbReference type="InterPro" id="IPR014756">
    <property type="entry name" value="Ig_E-set"/>
</dbReference>
<dbReference type="AlphaFoldDB" id="A0A2B4SW66"/>
<reference evidence="4" key="1">
    <citation type="journal article" date="2017" name="bioRxiv">
        <title>Comparative analysis of the genomes of Stylophora pistillata and Acropora digitifera provides evidence for extensive differences between species of corals.</title>
        <authorList>
            <person name="Voolstra C.R."/>
            <person name="Li Y."/>
            <person name="Liew Y.J."/>
            <person name="Baumgarten S."/>
            <person name="Zoccola D."/>
            <person name="Flot J.-F."/>
            <person name="Tambutte S."/>
            <person name="Allemand D."/>
            <person name="Aranda M."/>
        </authorList>
    </citation>
    <scope>NUCLEOTIDE SEQUENCE [LARGE SCALE GENOMIC DNA]</scope>
</reference>
<dbReference type="SUPFAM" id="SSF81296">
    <property type="entry name" value="E set domains"/>
    <property type="match status" value="1"/>
</dbReference>
<dbReference type="Proteomes" id="UP000225706">
    <property type="component" value="Unassembled WGS sequence"/>
</dbReference>
<name>A0A2B4SW66_STYPI</name>
<dbReference type="SMART" id="SM00557">
    <property type="entry name" value="IG_FLMN"/>
    <property type="match status" value="1"/>
</dbReference>
<dbReference type="PROSITE" id="PS50194">
    <property type="entry name" value="FILAMIN_REPEAT"/>
    <property type="match status" value="1"/>
</dbReference>
<evidence type="ECO:0000313" key="3">
    <source>
        <dbReference type="EMBL" id="PFX32802.1"/>
    </source>
</evidence>
<dbReference type="InterPro" id="IPR001298">
    <property type="entry name" value="Filamin/ABP280_rpt"/>
</dbReference>
<dbReference type="Pfam" id="PF18738">
    <property type="entry name" value="HEPN_DZIP3"/>
    <property type="match status" value="2"/>
</dbReference>
<feature type="repeat" description="Filamin" evidence="1">
    <location>
        <begin position="450"/>
        <end position="550"/>
    </location>
</feature>
<dbReference type="InterPro" id="IPR017868">
    <property type="entry name" value="Filamin/ABP280_repeat-like"/>
</dbReference>